<feature type="region of interest" description="Disordered" evidence="6">
    <location>
        <begin position="357"/>
        <end position="395"/>
    </location>
</feature>
<dbReference type="OrthoDB" id="1113238at2759"/>
<dbReference type="CDD" id="cd04481">
    <property type="entry name" value="RPA1_DBD_B_like"/>
    <property type="match status" value="1"/>
</dbReference>
<feature type="domain" description="Replication factor A C-terminal" evidence="7">
    <location>
        <begin position="216"/>
        <end position="336"/>
    </location>
</feature>
<organism evidence="8 9">
    <name type="scientific">Eutrema salsugineum</name>
    <name type="common">Saltwater cress</name>
    <name type="synonym">Sisymbrium salsugineum</name>
    <dbReference type="NCBI Taxonomy" id="72664"/>
    <lineage>
        <taxon>Eukaryota</taxon>
        <taxon>Viridiplantae</taxon>
        <taxon>Streptophyta</taxon>
        <taxon>Embryophyta</taxon>
        <taxon>Tracheophyta</taxon>
        <taxon>Spermatophyta</taxon>
        <taxon>Magnoliopsida</taxon>
        <taxon>eudicotyledons</taxon>
        <taxon>Gunneridae</taxon>
        <taxon>Pentapetalae</taxon>
        <taxon>rosids</taxon>
        <taxon>malvids</taxon>
        <taxon>Brassicales</taxon>
        <taxon>Brassicaceae</taxon>
        <taxon>Eutremeae</taxon>
        <taxon>Eutrema</taxon>
    </lineage>
</organism>
<evidence type="ECO:0000256" key="3">
    <source>
        <dbReference type="ARBA" id="ARBA00022771"/>
    </source>
</evidence>
<dbReference type="Gramene" id="ESQ38723">
    <property type="protein sequence ID" value="ESQ38723"/>
    <property type="gene ID" value="EUTSA_v10028707mg"/>
</dbReference>
<dbReference type="PANTHER" id="PTHR47165">
    <property type="entry name" value="OS03G0429900 PROTEIN"/>
    <property type="match status" value="1"/>
</dbReference>
<evidence type="ECO:0000313" key="8">
    <source>
        <dbReference type="EMBL" id="ESQ38723.1"/>
    </source>
</evidence>
<dbReference type="OMA" id="WGNIAEN"/>
<dbReference type="EMBL" id="KI517537">
    <property type="protein sequence ID" value="ESQ38723.1"/>
    <property type="molecule type" value="Genomic_DNA"/>
</dbReference>
<dbReference type="PANTHER" id="PTHR47165:SF4">
    <property type="entry name" value="OS03G0429900 PROTEIN"/>
    <property type="match status" value="1"/>
</dbReference>
<accession>V4LG37</accession>
<dbReference type="KEGG" id="eus:EUTSA_v10028707mg"/>
<dbReference type="InterPro" id="IPR013955">
    <property type="entry name" value="Rep_factor-A_C"/>
</dbReference>
<evidence type="ECO:0000313" key="9">
    <source>
        <dbReference type="Proteomes" id="UP000030689"/>
    </source>
</evidence>
<evidence type="ECO:0000256" key="2">
    <source>
        <dbReference type="ARBA" id="ARBA00022723"/>
    </source>
</evidence>
<keyword evidence="5" id="KW-0238">DNA-binding</keyword>
<protein>
    <recommendedName>
        <fullName evidence="7">Replication factor A C-terminal domain-containing protein</fullName>
    </recommendedName>
</protein>
<dbReference type="Proteomes" id="UP000030689">
    <property type="component" value="Unassembled WGS sequence"/>
</dbReference>
<keyword evidence="2" id="KW-0479">Metal-binding</keyword>
<evidence type="ECO:0000256" key="5">
    <source>
        <dbReference type="ARBA" id="ARBA00023125"/>
    </source>
</evidence>
<dbReference type="GO" id="GO:0003677">
    <property type="term" value="F:DNA binding"/>
    <property type="evidence" value="ECO:0007669"/>
    <property type="project" value="UniProtKB-KW"/>
</dbReference>
<dbReference type="eggNOG" id="KOG0987">
    <property type="taxonomic scope" value="Eukaryota"/>
</dbReference>
<evidence type="ECO:0000256" key="6">
    <source>
        <dbReference type="SAM" id="MobiDB-lite"/>
    </source>
</evidence>
<dbReference type="SUPFAM" id="SSF50249">
    <property type="entry name" value="Nucleic acid-binding proteins"/>
    <property type="match status" value="2"/>
</dbReference>
<dbReference type="GO" id="GO:0008270">
    <property type="term" value="F:zinc ion binding"/>
    <property type="evidence" value="ECO:0007669"/>
    <property type="project" value="UniProtKB-KW"/>
</dbReference>
<dbReference type="InterPro" id="IPR047192">
    <property type="entry name" value="Euk_RPA1_DBD_C"/>
</dbReference>
<sequence length="395" mass="44688">MTCVWLSPSNSFAVILFLLMPCFFHAQRSFILPALRSYASQLLLLTTNLYTVDVIGQLRLISGDNLRSPTTLETAPQVIGTRAKDRLFLHLLMKDGETIRIYLWDKIAAQFRERWNSNQNQPTVLLLTTVNPRTIGGAVTLSSTTSTRLFFDTDLPETEAFMTWLGEGRENLPTVTSSSSAITKLETVTLKEINTFIQNEIPQIASFYCFATPTEVLEQYGWYYISCRCKTKLGKTETSLYCPNCKKTNNVGIIRYRFEISVRDENNDVATFVIFDDDGKKIAGRNATYFLNDSNEENARMPDCLKSIIGGTYKFEIKLTKFNFTATRQTFSVSRMIDGNINSQTTTGIENINVQNAEGDTDPAIGMPSTNTHSKASETTEYSEKRKEKRPRLEN</sequence>
<dbReference type="InterPro" id="IPR012340">
    <property type="entry name" value="NA-bd_OB-fold"/>
</dbReference>
<dbReference type="STRING" id="72664.V4LG37"/>
<comment type="similarity">
    <text evidence="1">Belongs to the replication factor A protein 1 family.</text>
</comment>
<gene>
    <name evidence="8" type="ORF">EUTSA_v10028707mg</name>
</gene>
<dbReference type="Gene3D" id="2.40.50.140">
    <property type="entry name" value="Nucleic acid-binding proteins"/>
    <property type="match status" value="2"/>
</dbReference>
<keyword evidence="3" id="KW-0863">Zinc-finger</keyword>
<evidence type="ECO:0000256" key="1">
    <source>
        <dbReference type="ARBA" id="ARBA00005690"/>
    </source>
</evidence>
<keyword evidence="9" id="KW-1185">Reference proteome</keyword>
<name>V4LG37_EUTSA</name>
<feature type="compositionally biased region" description="Basic and acidic residues" evidence="6">
    <location>
        <begin position="375"/>
        <end position="395"/>
    </location>
</feature>
<evidence type="ECO:0000259" key="7">
    <source>
        <dbReference type="Pfam" id="PF08646"/>
    </source>
</evidence>
<evidence type="ECO:0000256" key="4">
    <source>
        <dbReference type="ARBA" id="ARBA00022833"/>
    </source>
</evidence>
<dbReference type="Pfam" id="PF08646">
    <property type="entry name" value="Rep_fac-A_C"/>
    <property type="match status" value="1"/>
</dbReference>
<reference evidence="8 9" key="1">
    <citation type="journal article" date="2013" name="Front. Plant Sci.">
        <title>The Reference Genome of the Halophytic Plant Eutrema salsugineum.</title>
        <authorList>
            <person name="Yang R."/>
            <person name="Jarvis D.E."/>
            <person name="Chen H."/>
            <person name="Beilstein M.A."/>
            <person name="Grimwood J."/>
            <person name="Jenkins J."/>
            <person name="Shu S."/>
            <person name="Prochnik S."/>
            <person name="Xin M."/>
            <person name="Ma C."/>
            <person name="Schmutz J."/>
            <person name="Wing R.A."/>
            <person name="Mitchell-Olds T."/>
            <person name="Schumaker K.S."/>
            <person name="Wang X."/>
        </authorList>
    </citation>
    <scope>NUCLEOTIDE SEQUENCE [LARGE SCALE GENOMIC DNA]</scope>
</reference>
<dbReference type="AlphaFoldDB" id="V4LG37"/>
<dbReference type="CDD" id="cd04476">
    <property type="entry name" value="RPA1_DBD_C"/>
    <property type="match status" value="1"/>
</dbReference>
<proteinExistence type="inferred from homology"/>
<keyword evidence="4" id="KW-0862">Zinc</keyword>